<evidence type="ECO:0000313" key="2">
    <source>
        <dbReference type="Proteomes" id="UP000054279"/>
    </source>
</evidence>
<dbReference type="EMBL" id="KN837171">
    <property type="protein sequence ID" value="KIJ37140.1"/>
    <property type="molecule type" value="Genomic_DNA"/>
</dbReference>
<dbReference type="AlphaFoldDB" id="A0A0C9VHY5"/>
<protein>
    <submittedName>
        <fullName evidence="1">Uncharacterized protein</fullName>
    </submittedName>
</protein>
<dbReference type="Proteomes" id="UP000054279">
    <property type="component" value="Unassembled WGS sequence"/>
</dbReference>
<keyword evidence="2" id="KW-1185">Reference proteome</keyword>
<organism evidence="1 2">
    <name type="scientific">Sphaerobolus stellatus (strain SS14)</name>
    <dbReference type="NCBI Taxonomy" id="990650"/>
    <lineage>
        <taxon>Eukaryota</taxon>
        <taxon>Fungi</taxon>
        <taxon>Dikarya</taxon>
        <taxon>Basidiomycota</taxon>
        <taxon>Agaricomycotina</taxon>
        <taxon>Agaricomycetes</taxon>
        <taxon>Phallomycetidae</taxon>
        <taxon>Geastrales</taxon>
        <taxon>Sphaerobolaceae</taxon>
        <taxon>Sphaerobolus</taxon>
    </lineage>
</organism>
<name>A0A0C9VHY5_SPHS4</name>
<sequence length="105" mass="11617">MPLPFDGDLEKWHADYYPREHQLDWEVQAVSGMGSAAPASTRFIEANELESGCKLGGVLDITPTFNQLEGKEAELFEDIIDSLQTLPLLNQYPGIKTLMASSQCS</sequence>
<gene>
    <name evidence="1" type="ORF">M422DRAFT_260294</name>
</gene>
<evidence type="ECO:0000313" key="1">
    <source>
        <dbReference type="EMBL" id="KIJ37140.1"/>
    </source>
</evidence>
<dbReference type="HOGENOM" id="CLU_2238330_0_0_1"/>
<accession>A0A0C9VHY5</accession>
<proteinExistence type="predicted"/>
<reference evidence="1 2" key="1">
    <citation type="submission" date="2014-06" db="EMBL/GenBank/DDBJ databases">
        <title>Evolutionary Origins and Diversification of the Mycorrhizal Mutualists.</title>
        <authorList>
            <consortium name="DOE Joint Genome Institute"/>
            <consortium name="Mycorrhizal Genomics Consortium"/>
            <person name="Kohler A."/>
            <person name="Kuo A."/>
            <person name="Nagy L.G."/>
            <person name="Floudas D."/>
            <person name="Copeland A."/>
            <person name="Barry K.W."/>
            <person name="Cichocki N."/>
            <person name="Veneault-Fourrey C."/>
            <person name="LaButti K."/>
            <person name="Lindquist E.A."/>
            <person name="Lipzen A."/>
            <person name="Lundell T."/>
            <person name="Morin E."/>
            <person name="Murat C."/>
            <person name="Riley R."/>
            <person name="Ohm R."/>
            <person name="Sun H."/>
            <person name="Tunlid A."/>
            <person name="Henrissat B."/>
            <person name="Grigoriev I.V."/>
            <person name="Hibbett D.S."/>
            <person name="Martin F."/>
        </authorList>
    </citation>
    <scope>NUCLEOTIDE SEQUENCE [LARGE SCALE GENOMIC DNA]</scope>
    <source>
        <strain evidence="1 2">SS14</strain>
    </source>
</reference>